<evidence type="ECO:0000256" key="9">
    <source>
        <dbReference type="ARBA" id="ARBA00093659"/>
    </source>
</evidence>
<evidence type="ECO:0000256" key="6">
    <source>
        <dbReference type="ARBA" id="ARBA00023016"/>
    </source>
</evidence>
<dbReference type="InterPro" id="IPR023408">
    <property type="entry name" value="MscS_beta-dom_sf"/>
</dbReference>
<dbReference type="EMBL" id="MAGO01000007">
    <property type="protein sequence ID" value="OCC15106.1"/>
    <property type="molecule type" value="Genomic_DNA"/>
</dbReference>
<name>A0A1B9F5B3_9BACT</name>
<keyword evidence="7 10" id="KW-0472">Membrane</keyword>
<proteinExistence type="predicted"/>
<keyword evidence="3" id="KW-0997">Cell inner membrane</keyword>
<sequence length="396" mass="45706">MLPIKNLLLFAFIAVLSWLSIWITKKFIVRSLHFWIKKTKTDIDDVLVQHGVLDTLIYLAPALVIYYGSHLFPNVSPMIQRVVSAYCFFILILVIDRVLSAALSIYERYPISRKRPIKGYIQIIKIFFYVMGTVLIVCVLIDQSPWAILSGIGALTAVLLLVFRDTILSFVASIQIVTNDLIHVGDWIEMPQYGADGEVIELALHTVKVQNWDKTITTIPTYKLIQDSFKNWRGMEESGGRRIKRSILIDQLSIRFLEDEEIERLKKIKILRPYLEQKERELREYNSAHGISETDSPVNGRRLTNIGTFRAYCVAYLKEHPLIRKDMTFLVRQLPPSPQGLPLEIYVFSADTRWANYEAIQADIFDHLLSAISEFDLRVFQYPSGHDLLITRTITK</sequence>
<evidence type="ECO:0000313" key="13">
    <source>
        <dbReference type="Proteomes" id="UP000093080"/>
    </source>
</evidence>
<feature type="transmembrane region" description="Helical" evidence="10">
    <location>
        <begin position="146"/>
        <end position="163"/>
    </location>
</feature>
<evidence type="ECO:0000256" key="5">
    <source>
        <dbReference type="ARBA" id="ARBA00022989"/>
    </source>
</evidence>
<evidence type="ECO:0000256" key="10">
    <source>
        <dbReference type="SAM" id="Phobius"/>
    </source>
</evidence>
<comment type="caution">
    <text evidence="12">The sequence shown here is derived from an EMBL/GenBank/DDBJ whole genome shotgun (WGS) entry which is preliminary data.</text>
</comment>
<evidence type="ECO:0000256" key="7">
    <source>
        <dbReference type="ARBA" id="ARBA00023136"/>
    </source>
</evidence>
<accession>A0A1B9F5B3</accession>
<keyword evidence="4 10" id="KW-0812">Transmembrane</keyword>
<evidence type="ECO:0000256" key="8">
    <source>
        <dbReference type="ARBA" id="ARBA00093630"/>
    </source>
</evidence>
<feature type="transmembrane region" description="Helical" evidence="10">
    <location>
        <begin position="79"/>
        <end position="99"/>
    </location>
</feature>
<dbReference type="InterPro" id="IPR030192">
    <property type="entry name" value="YbdG"/>
</dbReference>
<dbReference type="Proteomes" id="UP000093080">
    <property type="component" value="Unassembled WGS sequence"/>
</dbReference>
<feature type="transmembrane region" description="Helical" evidence="10">
    <location>
        <begin position="120"/>
        <end position="140"/>
    </location>
</feature>
<keyword evidence="5 10" id="KW-1133">Transmembrane helix</keyword>
<dbReference type="SUPFAM" id="SSF50182">
    <property type="entry name" value="Sm-like ribonucleoproteins"/>
    <property type="match status" value="1"/>
</dbReference>
<dbReference type="STRING" id="1156395.DBT_1592"/>
<evidence type="ECO:0000256" key="4">
    <source>
        <dbReference type="ARBA" id="ARBA00022692"/>
    </source>
</evidence>
<keyword evidence="2" id="KW-1003">Cell membrane</keyword>
<keyword evidence="13" id="KW-1185">Reference proteome</keyword>
<dbReference type="GO" id="GO:0071470">
    <property type="term" value="P:cellular response to osmotic stress"/>
    <property type="evidence" value="ECO:0007669"/>
    <property type="project" value="InterPro"/>
</dbReference>
<dbReference type="PATRIC" id="fig|1156395.6.peg.1607"/>
<dbReference type="GO" id="GO:0005886">
    <property type="term" value="C:plasma membrane"/>
    <property type="evidence" value="ECO:0007669"/>
    <property type="project" value="UniProtKB-SubCell"/>
</dbReference>
<dbReference type="InterPro" id="IPR006685">
    <property type="entry name" value="MscS_channel_2nd"/>
</dbReference>
<feature type="transmembrane region" description="Helical" evidence="10">
    <location>
        <begin position="46"/>
        <end position="67"/>
    </location>
</feature>
<dbReference type="FunFam" id="2.30.30.60:FF:000002">
    <property type="entry name" value="Mechanosensitive ion channel family protein"/>
    <property type="match status" value="1"/>
</dbReference>
<dbReference type="AlphaFoldDB" id="A0A1B9F5B3"/>
<keyword evidence="6" id="KW-0346">Stress response</keyword>
<evidence type="ECO:0000313" key="12">
    <source>
        <dbReference type="EMBL" id="OCC15106.1"/>
    </source>
</evidence>
<feature type="transmembrane region" description="Helical" evidence="10">
    <location>
        <begin position="6"/>
        <end position="25"/>
    </location>
</feature>
<evidence type="ECO:0000256" key="3">
    <source>
        <dbReference type="ARBA" id="ARBA00022519"/>
    </source>
</evidence>
<dbReference type="Pfam" id="PF00924">
    <property type="entry name" value="MS_channel_2nd"/>
    <property type="match status" value="1"/>
</dbReference>
<feature type="domain" description="Mechanosensitive ion channel MscS" evidence="11">
    <location>
        <begin position="165"/>
        <end position="233"/>
    </location>
</feature>
<organism evidence="12 13">
    <name type="scientific">Dissulfuribacter thermophilus</name>
    <dbReference type="NCBI Taxonomy" id="1156395"/>
    <lineage>
        <taxon>Bacteria</taxon>
        <taxon>Pseudomonadati</taxon>
        <taxon>Thermodesulfobacteriota</taxon>
        <taxon>Dissulfuribacteria</taxon>
        <taxon>Dissulfuribacterales</taxon>
        <taxon>Dissulfuribacteraceae</taxon>
        <taxon>Dissulfuribacter</taxon>
    </lineage>
</organism>
<evidence type="ECO:0000256" key="2">
    <source>
        <dbReference type="ARBA" id="ARBA00022475"/>
    </source>
</evidence>
<evidence type="ECO:0000256" key="1">
    <source>
        <dbReference type="ARBA" id="ARBA00004429"/>
    </source>
</evidence>
<dbReference type="InterPro" id="IPR010920">
    <property type="entry name" value="LSM_dom_sf"/>
</dbReference>
<comment type="subcellular location">
    <subcellularLocation>
        <location evidence="1">Cell inner membrane</location>
        <topology evidence="1">Multi-pass membrane protein</topology>
    </subcellularLocation>
</comment>
<dbReference type="PANTHER" id="PTHR30414:SF0">
    <property type="entry name" value="MINICONDUCTANCE MECHANOSENSITIVE CHANNEL YBDG"/>
    <property type="match status" value="1"/>
</dbReference>
<reference evidence="12 13" key="1">
    <citation type="submission" date="2016-06" db="EMBL/GenBank/DDBJ databases">
        <title>Respiratory ammonification of nitrate coupled to the oxidation of elemental sulfur in deep-sea autotrophic thermophilic bacteria.</title>
        <authorList>
            <person name="Slobodkina G.B."/>
            <person name="Mardanov A.V."/>
            <person name="Ravin N.V."/>
            <person name="Frolova A.A."/>
            <person name="Viryasiv M.B."/>
            <person name="Chernyh N.A."/>
            <person name="Bonch-Osmolovskaya E.A."/>
            <person name="Slobodkin A.I."/>
        </authorList>
    </citation>
    <scope>NUCLEOTIDE SEQUENCE [LARGE SCALE GENOMIC DNA]</scope>
    <source>
        <strain evidence="12 13">S69</strain>
    </source>
</reference>
<gene>
    <name evidence="12" type="ORF">DBT_1592</name>
</gene>
<dbReference type="Gene3D" id="2.30.30.60">
    <property type="match status" value="1"/>
</dbReference>
<dbReference type="GO" id="GO:0008381">
    <property type="term" value="F:mechanosensitive monoatomic ion channel activity"/>
    <property type="evidence" value="ECO:0007669"/>
    <property type="project" value="InterPro"/>
</dbReference>
<protein>
    <recommendedName>
        <fullName evidence="8">Mechanosensing system component YbdG</fullName>
    </recommendedName>
    <alternativeName>
        <fullName evidence="9">Mechanosensitive channel homolog YbdG</fullName>
    </alternativeName>
</protein>
<evidence type="ECO:0000259" key="11">
    <source>
        <dbReference type="Pfam" id="PF00924"/>
    </source>
</evidence>
<dbReference type="PANTHER" id="PTHR30414">
    <property type="entry name" value="MINICONDUCTANCE MECHANOSENSITIVE CHANNEL YBDG"/>
    <property type="match status" value="1"/>
</dbReference>